<dbReference type="PANTHER" id="PTHR19325">
    <property type="entry name" value="COMPLEMENT COMPONENT-RELATED SUSHI DOMAIN-CONTAINING"/>
    <property type="match status" value="1"/>
</dbReference>
<dbReference type="InterPro" id="IPR050350">
    <property type="entry name" value="Compl-Cell_Adhes-Reg"/>
</dbReference>
<evidence type="ECO:0000313" key="7">
    <source>
        <dbReference type="EMBL" id="CAK8694059.1"/>
    </source>
</evidence>
<dbReference type="Proteomes" id="UP001642483">
    <property type="component" value="Unassembled WGS sequence"/>
</dbReference>
<evidence type="ECO:0000259" key="6">
    <source>
        <dbReference type="PROSITE" id="PS50923"/>
    </source>
</evidence>
<dbReference type="Pfam" id="PF00084">
    <property type="entry name" value="Sushi"/>
    <property type="match status" value="1"/>
</dbReference>
<keyword evidence="3 5" id="KW-1015">Disulfide bond</keyword>
<protein>
    <recommendedName>
        <fullName evidence="6">Sushi domain-containing protein</fullName>
    </recommendedName>
</protein>
<reference evidence="7 8" key="1">
    <citation type="submission" date="2024-02" db="EMBL/GenBank/DDBJ databases">
        <authorList>
            <person name="Daric V."/>
            <person name="Darras S."/>
        </authorList>
    </citation>
    <scope>NUCLEOTIDE SEQUENCE [LARGE SCALE GENOMIC DNA]</scope>
</reference>
<dbReference type="SMART" id="SM00032">
    <property type="entry name" value="CCP"/>
    <property type="match status" value="3"/>
</dbReference>
<organism evidence="7 8">
    <name type="scientific">Clavelina lepadiformis</name>
    <name type="common">Light-bulb sea squirt</name>
    <name type="synonym">Ascidia lepadiformis</name>
    <dbReference type="NCBI Taxonomy" id="159417"/>
    <lineage>
        <taxon>Eukaryota</taxon>
        <taxon>Metazoa</taxon>
        <taxon>Chordata</taxon>
        <taxon>Tunicata</taxon>
        <taxon>Ascidiacea</taxon>
        <taxon>Aplousobranchia</taxon>
        <taxon>Clavelinidae</taxon>
        <taxon>Clavelina</taxon>
    </lineage>
</organism>
<comment type="caution">
    <text evidence="5">Lacks conserved residue(s) required for the propagation of feature annotation.</text>
</comment>
<feature type="disulfide bond" evidence="5">
    <location>
        <begin position="275"/>
        <end position="318"/>
    </location>
</feature>
<dbReference type="SUPFAM" id="SSF57535">
    <property type="entry name" value="Complement control module/SCR domain"/>
    <property type="match status" value="2"/>
</dbReference>
<proteinExistence type="predicted"/>
<evidence type="ECO:0000256" key="4">
    <source>
        <dbReference type="ARBA" id="ARBA00023180"/>
    </source>
</evidence>
<evidence type="ECO:0000256" key="5">
    <source>
        <dbReference type="PROSITE-ProRule" id="PRU00302"/>
    </source>
</evidence>
<evidence type="ECO:0000256" key="1">
    <source>
        <dbReference type="ARBA" id="ARBA00022659"/>
    </source>
</evidence>
<evidence type="ECO:0000256" key="3">
    <source>
        <dbReference type="ARBA" id="ARBA00023157"/>
    </source>
</evidence>
<feature type="domain" description="Sushi" evidence="6">
    <location>
        <begin position="273"/>
        <end position="336"/>
    </location>
</feature>
<evidence type="ECO:0000313" key="8">
    <source>
        <dbReference type="Proteomes" id="UP001642483"/>
    </source>
</evidence>
<keyword evidence="1 5" id="KW-0768">Sushi</keyword>
<dbReference type="PROSITE" id="PS50923">
    <property type="entry name" value="SUSHI"/>
    <property type="match status" value="2"/>
</dbReference>
<keyword evidence="8" id="KW-1185">Reference proteome</keyword>
<evidence type="ECO:0000256" key="2">
    <source>
        <dbReference type="ARBA" id="ARBA00022737"/>
    </source>
</evidence>
<dbReference type="InterPro" id="IPR035976">
    <property type="entry name" value="Sushi/SCR/CCP_sf"/>
</dbReference>
<dbReference type="EMBL" id="CAWYQH010000141">
    <property type="protein sequence ID" value="CAK8694059.1"/>
    <property type="molecule type" value="Genomic_DNA"/>
</dbReference>
<feature type="domain" description="Sushi" evidence="6">
    <location>
        <begin position="207"/>
        <end position="272"/>
    </location>
</feature>
<keyword evidence="4" id="KW-0325">Glycoprotein</keyword>
<comment type="caution">
    <text evidence="7">The sequence shown here is derived from an EMBL/GenBank/DDBJ whole genome shotgun (WGS) entry which is preliminary data.</text>
</comment>
<dbReference type="Gene3D" id="2.10.70.10">
    <property type="entry name" value="Complement Module, domain 1"/>
    <property type="match status" value="2"/>
</dbReference>
<keyword evidence="2" id="KW-0677">Repeat</keyword>
<accession>A0ABP0GQM9</accession>
<gene>
    <name evidence="7" type="ORF">CVLEPA_LOCUS27334</name>
</gene>
<sequence>MATQLEVNLVNFRYRAEITVKCDLGYAMVPRDLIPYCDRFGDWQPAPNDSWCQNITCPMPEPAGQYAIPNGNLRSQYIYSHTVQYTCNKTGYQLRRSFMIMNTQRSSCLGVSVSGRVSMVTSCMEEDRRLHWMWEGNHLVMSMDSGVRSAAAMGLPVGNRCYIFFNHLPHFLAQVTCFENSHPTAESMCTKFAQWNTPTKYIKCILIRCPLLPELPGMLASMVDGAEPVYGNRGRYSCLEGKNFGGGLNEVFTVCDITGNWAPPPDGFRCVEIVCKPPPHVEFATQTGLLWTYESKIKYTCGIGYWFERGLMSKETTCTAEAKWEPDPEKHFKCVAVRCPDPGPLANAKYFIAADDVAYDAVVQ</sequence>
<dbReference type="PANTHER" id="PTHR19325:SF560">
    <property type="entry name" value="SUSHI, VON WILLEBRAND FACTOR TYPE A, EGF AND PENTRAXIN DOMAIN-CONTAINING PROTEIN 1"/>
    <property type="match status" value="1"/>
</dbReference>
<dbReference type="InterPro" id="IPR000436">
    <property type="entry name" value="Sushi_SCR_CCP_dom"/>
</dbReference>
<name>A0ABP0GQM9_CLALP</name>